<keyword evidence="1" id="KW-0732">Signal</keyword>
<comment type="caution">
    <text evidence="2">The sequence shown here is derived from an EMBL/GenBank/DDBJ whole genome shotgun (WGS) entry which is preliminary data.</text>
</comment>
<name>A0ABV5ZW08_9PSEU</name>
<dbReference type="EMBL" id="JBHLZU010000006">
    <property type="protein sequence ID" value="MFB9903824.1"/>
    <property type="molecule type" value="Genomic_DNA"/>
</dbReference>
<accession>A0ABV5ZW08</accession>
<evidence type="ECO:0000256" key="1">
    <source>
        <dbReference type="SAM" id="SignalP"/>
    </source>
</evidence>
<evidence type="ECO:0000313" key="3">
    <source>
        <dbReference type="Proteomes" id="UP001589693"/>
    </source>
</evidence>
<sequence>MRSTRGKVGTVALLTLSTMFLSALPAMARTSDSIEDGWDTAYASNSYSWEYGHEATAKVCDNEPDGNSVRAEVYTYDGTRYDLVDNFGGDCAWVFPKGTGKQIRSFRIREDGGGWSPLAVLDRATLR</sequence>
<gene>
    <name evidence="2" type="ORF">ACFFQA_07730</name>
</gene>
<protein>
    <recommendedName>
        <fullName evidence="4">Secreted protein</fullName>
    </recommendedName>
</protein>
<feature type="signal peptide" evidence="1">
    <location>
        <begin position="1"/>
        <end position="28"/>
    </location>
</feature>
<evidence type="ECO:0000313" key="2">
    <source>
        <dbReference type="EMBL" id="MFB9903824.1"/>
    </source>
</evidence>
<feature type="chain" id="PRO_5047380541" description="Secreted protein" evidence="1">
    <location>
        <begin position="29"/>
        <end position="127"/>
    </location>
</feature>
<reference evidence="2 3" key="1">
    <citation type="submission" date="2024-09" db="EMBL/GenBank/DDBJ databases">
        <authorList>
            <person name="Sun Q."/>
            <person name="Mori K."/>
        </authorList>
    </citation>
    <scope>NUCLEOTIDE SEQUENCE [LARGE SCALE GENOMIC DNA]</scope>
    <source>
        <strain evidence="2 3">TBRC 7907</strain>
    </source>
</reference>
<dbReference type="RefSeq" id="WP_377850982.1">
    <property type="nucleotide sequence ID" value="NZ_JBHLZU010000006.1"/>
</dbReference>
<proteinExistence type="predicted"/>
<keyword evidence="3" id="KW-1185">Reference proteome</keyword>
<dbReference type="Proteomes" id="UP001589693">
    <property type="component" value="Unassembled WGS sequence"/>
</dbReference>
<evidence type="ECO:0008006" key="4">
    <source>
        <dbReference type="Google" id="ProtNLM"/>
    </source>
</evidence>
<organism evidence="2 3">
    <name type="scientific">Allokutzneria oryzae</name>
    <dbReference type="NCBI Taxonomy" id="1378989"/>
    <lineage>
        <taxon>Bacteria</taxon>
        <taxon>Bacillati</taxon>
        <taxon>Actinomycetota</taxon>
        <taxon>Actinomycetes</taxon>
        <taxon>Pseudonocardiales</taxon>
        <taxon>Pseudonocardiaceae</taxon>
        <taxon>Allokutzneria</taxon>
    </lineage>
</organism>